<sequence length="132" mass="15608">MMSYIYYCFIKKKWFEKIFPSILKPVTFLQFIKFLVIYIFIFILFPLLFRFTAVHLIFNTSSLVLKIIQLIILVDCLILTGVTYLSLFLLISSCLFIELPQKGSLIKRLLLTKETSEDFTNEKFNSKIKNVE</sequence>
<organism evidence="4 6">
    <name type="scientific">Streptococcus chenjunshii</name>
    <dbReference type="NCBI Taxonomy" id="2173853"/>
    <lineage>
        <taxon>Bacteria</taxon>
        <taxon>Bacillati</taxon>
        <taxon>Bacillota</taxon>
        <taxon>Bacilli</taxon>
        <taxon>Lactobacillales</taxon>
        <taxon>Streptococcaceae</taxon>
        <taxon>Streptococcus</taxon>
    </lineage>
</organism>
<evidence type="ECO:0000256" key="1">
    <source>
        <dbReference type="SAM" id="Phobius"/>
    </source>
</evidence>
<gene>
    <name evidence="2" type="ORF">DDV21_005430</name>
    <name evidence="3" type="ORF">DDV22_00615</name>
    <name evidence="4" type="ORF">DDV23_01170</name>
</gene>
<accession>A0A372KPE7</accession>
<reference evidence="5" key="3">
    <citation type="submission" date="2018-08" db="EMBL/GenBank/DDBJ databases">
        <title>Streptococcus chenjunshii sp. nov., isolated from stools sample of the Tibetan antelope in the Qinghai-Tibet plateau, China.</title>
        <authorList>
            <person name="Tian Z."/>
        </authorList>
    </citation>
    <scope>NUCLEOTIDE SEQUENCE [LARGE SCALE GENOMIC DNA]</scope>
    <source>
        <strain evidence="5">Z15</strain>
    </source>
</reference>
<protein>
    <submittedName>
        <fullName evidence="4">Uncharacterized protein</fullName>
    </submittedName>
</protein>
<accession>A0A346NC15</accession>
<dbReference type="RefSeq" id="WP_116877266.1">
    <property type="nucleotide sequence ID" value="NZ_CP031733.1"/>
</dbReference>
<dbReference type="EMBL" id="QVQZ01000001">
    <property type="protein sequence ID" value="RFU54170.1"/>
    <property type="molecule type" value="Genomic_DNA"/>
</dbReference>
<keyword evidence="1" id="KW-1133">Transmembrane helix</keyword>
<dbReference type="Proteomes" id="UP000246115">
    <property type="component" value="Chromosome"/>
</dbReference>
<dbReference type="EMBL" id="QVQY01000001">
    <property type="protein sequence ID" value="RFU51978.1"/>
    <property type="molecule type" value="Genomic_DNA"/>
</dbReference>
<reference evidence="2" key="4">
    <citation type="journal article" date="2019" name="Int. J. Syst. Evol. Microbiol.">
        <title>Streptococcus chenjunshii sp. nov. isolated from feces of Tibetan antelopes.</title>
        <authorList>
            <person name="Tian Z."/>
            <person name="Lu S."/>
            <person name="Jin D."/>
            <person name="Yang J."/>
            <person name="Pu J."/>
            <person name="Lai X.H."/>
            <person name="Bai X.N."/>
            <person name="Wu X.M."/>
            <person name="Li J."/>
            <person name="Wang S."/>
            <person name="Xu J."/>
        </authorList>
    </citation>
    <scope>NUCLEOTIDE SEQUENCE</scope>
    <source>
        <strain evidence="2">Z15</strain>
    </source>
</reference>
<evidence type="ECO:0000313" key="5">
    <source>
        <dbReference type="Proteomes" id="UP000246115"/>
    </source>
</evidence>
<keyword evidence="1" id="KW-0472">Membrane</keyword>
<reference evidence="4 6" key="2">
    <citation type="submission" date="2018-08" db="EMBL/GenBank/DDBJ databases">
        <title>Draft genome of Streptococcus sp. nov. Z1.</title>
        <authorList>
            <person name="Tian Z."/>
        </authorList>
    </citation>
    <scope>NUCLEOTIDE SEQUENCE [LARGE SCALE GENOMIC DNA]</scope>
    <source>
        <strain evidence="4">Z1</strain>
        <strain evidence="6">Z1(2018)</strain>
    </source>
</reference>
<dbReference type="AlphaFoldDB" id="A0A372KPE7"/>
<evidence type="ECO:0000313" key="3">
    <source>
        <dbReference type="EMBL" id="RFU51978.1"/>
    </source>
</evidence>
<dbReference type="EMBL" id="CP031733">
    <property type="protein sequence ID" value="AXQ78560.1"/>
    <property type="molecule type" value="Genomic_DNA"/>
</dbReference>
<dbReference type="Proteomes" id="UP000262901">
    <property type="component" value="Unassembled WGS sequence"/>
</dbReference>
<keyword evidence="1" id="KW-0812">Transmembrane</keyword>
<dbReference type="Proteomes" id="UP000264056">
    <property type="component" value="Unassembled WGS sequence"/>
</dbReference>
<evidence type="ECO:0000313" key="7">
    <source>
        <dbReference type="Proteomes" id="UP000264056"/>
    </source>
</evidence>
<feature type="transmembrane region" description="Helical" evidence="1">
    <location>
        <begin position="21"/>
        <end position="47"/>
    </location>
</feature>
<dbReference type="KEGG" id="schj:DDV21_005430"/>
<evidence type="ECO:0000313" key="2">
    <source>
        <dbReference type="EMBL" id="AXQ78560.1"/>
    </source>
</evidence>
<feature type="transmembrane region" description="Helical" evidence="1">
    <location>
        <begin position="67"/>
        <end position="97"/>
    </location>
</feature>
<name>A0A372KPE7_9STRE</name>
<evidence type="ECO:0000313" key="6">
    <source>
        <dbReference type="Proteomes" id="UP000262901"/>
    </source>
</evidence>
<keyword evidence="7" id="KW-1185">Reference proteome</keyword>
<proteinExistence type="predicted"/>
<evidence type="ECO:0000313" key="4">
    <source>
        <dbReference type="EMBL" id="RFU54170.1"/>
    </source>
</evidence>
<reference evidence="3 7" key="1">
    <citation type="submission" date="2018-08" db="EMBL/GenBank/DDBJ databases">
        <title>Draft genome of Streptococcus sp .nov. Z2.</title>
        <authorList>
            <person name="Tian Z."/>
        </authorList>
    </citation>
    <scope>NUCLEOTIDE SEQUENCE [LARGE SCALE GENOMIC DNA]</scope>
    <source>
        <strain evidence="3 7">Z2</strain>
    </source>
</reference>